<sequence length="234" mass="27268">MDDTFSSRIDDESWENDNSGCRNSDDSCTEEDVETETNNGSKDNDSSTEDDVEESSSDEEPDFTVVESPGGKTKLWKPLVPKEYMPDLKKAYDSIDEAVEVYKTNKYDMVFVPFTAIDNHKRSITVGAGLLSNEAIESYKWLLEAFLKAHKKEPTLVLTDQDAAIKQAVQDVLPRSKHRWCMWHIMKKLQKKVPNDFWMNSDFKKEFNKLVWNVYLEPEEFEMEWNVMIKKYAY</sequence>
<name>A0ACB9DSX2_CICIN</name>
<accession>A0ACB9DSX2</accession>
<gene>
    <name evidence="1" type="ORF">L2E82_20015</name>
</gene>
<dbReference type="Proteomes" id="UP001055811">
    <property type="component" value="Linkage Group LG04"/>
</dbReference>
<evidence type="ECO:0000313" key="1">
    <source>
        <dbReference type="EMBL" id="KAI3749403.1"/>
    </source>
</evidence>
<reference evidence="2" key="1">
    <citation type="journal article" date="2022" name="Mol. Ecol. Resour.">
        <title>The genomes of chicory, endive, great burdock and yacon provide insights into Asteraceae palaeo-polyploidization history and plant inulin production.</title>
        <authorList>
            <person name="Fan W."/>
            <person name="Wang S."/>
            <person name="Wang H."/>
            <person name="Wang A."/>
            <person name="Jiang F."/>
            <person name="Liu H."/>
            <person name="Zhao H."/>
            <person name="Xu D."/>
            <person name="Zhang Y."/>
        </authorList>
    </citation>
    <scope>NUCLEOTIDE SEQUENCE [LARGE SCALE GENOMIC DNA]</scope>
    <source>
        <strain evidence="2">cv. Punajuju</strain>
    </source>
</reference>
<keyword evidence="2" id="KW-1185">Reference proteome</keyword>
<proteinExistence type="predicted"/>
<dbReference type="EMBL" id="CM042012">
    <property type="protein sequence ID" value="KAI3749403.1"/>
    <property type="molecule type" value="Genomic_DNA"/>
</dbReference>
<organism evidence="1 2">
    <name type="scientific">Cichorium intybus</name>
    <name type="common">Chicory</name>
    <dbReference type="NCBI Taxonomy" id="13427"/>
    <lineage>
        <taxon>Eukaryota</taxon>
        <taxon>Viridiplantae</taxon>
        <taxon>Streptophyta</taxon>
        <taxon>Embryophyta</taxon>
        <taxon>Tracheophyta</taxon>
        <taxon>Spermatophyta</taxon>
        <taxon>Magnoliopsida</taxon>
        <taxon>eudicotyledons</taxon>
        <taxon>Gunneridae</taxon>
        <taxon>Pentapetalae</taxon>
        <taxon>asterids</taxon>
        <taxon>campanulids</taxon>
        <taxon>Asterales</taxon>
        <taxon>Asteraceae</taxon>
        <taxon>Cichorioideae</taxon>
        <taxon>Cichorieae</taxon>
        <taxon>Cichoriinae</taxon>
        <taxon>Cichorium</taxon>
    </lineage>
</organism>
<reference evidence="1 2" key="2">
    <citation type="journal article" date="2022" name="Mol. Ecol. Resour.">
        <title>The genomes of chicory, endive, great burdock and yacon provide insights into Asteraceae paleo-polyploidization history and plant inulin production.</title>
        <authorList>
            <person name="Fan W."/>
            <person name="Wang S."/>
            <person name="Wang H."/>
            <person name="Wang A."/>
            <person name="Jiang F."/>
            <person name="Liu H."/>
            <person name="Zhao H."/>
            <person name="Xu D."/>
            <person name="Zhang Y."/>
        </authorList>
    </citation>
    <scope>NUCLEOTIDE SEQUENCE [LARGE SCALE GENOMIC DNA]</scope>
    <source>
        <strain evidence="2">cv. Punajuju</strain>
        <tissue evidence="1">Leaves</tissue>
    </source>
</reference>
<evidence type="ECO:0000313" key="2">
    <source>
        <dbReference type="Proteomes" id="UP001055811"/>
    </source>
</evidence>
<protein>
    <submittedName>
        <fullName evidence="1">Uncharacterized protein</fullName>
    </submittedName>
</protein>
<comment type="caution">
    <text evidence="1">The sequence shown here is derived from an EMBL/GenBank/DDBJ whole genome shotgun (WGS) entry which is preliminary data.</text>
</comment>